<dbReference type="GO" id="GO:0020037">
    <property type="term" value="F:heme binding"/>
    <property type="evidence" value="ECO:0007669"/>
    <property type="project" value="InterPro"/>
</dbReference>
<dbReference type="AlphaFoldDB" id="A0AA49GQF5"/>
<keyword evidence="5" id="KW-1133">Transmembrane helix</keyword>
<dbReference type="EMBL" id="CP120682">
    <property type="protein sequence ID" value="WKN38612.1"/>
    <property type="molecule type" value="Genomic_DNA"/>
</dbReference>
<dbReference type="GO" id="GO:0009055">
    <property type="term" value="F:electron transfer activity"/>
    <property type="evidence" value="ECO:0007669"/>
    <property type="project" value="InterPro"/>
</dbReference>
<dbReference type="SUPFAM" id="SSF46626">
    <property type="entry name" value="Cytochrome c"/>
    <property type="match status" value="1"/>
</dbReference>
<proteinExistence type="predicted"/>
<reference evidence="7" key="1">
    <citation type="journal article" date="2023" name="Comput. Struct. Biotechnol. J.">
        <title>Discovery of a novel marine Bacteroidetes with a rich repertoire of carbohydrate-active enzymes.</title>
        <authorList>
            <person name="Chen B."/>
            <person name="Liu G."/>
            <person name="Chen Q."/>
            <person name="Wang H."/>
            <person name="Liu L."/>
            <person name="Tang K."/>
        </authorList>
    </citation>
    <scope>NUCLEOTIDE SEQUENCE</scope>
    <source>
        <strain evidence="7">TK19036</strain>
    </source>
</reference>
<evidence type="ECO:0000256" key="3">
    <source>
        <dbReference type="ARBA" id="ARBA00023004"/>
    </source>
</evidence>
<evidence type="ECO:0000259" key="6">
    <source>
        <dbReference type="PROSITE" id="PS51007"/>
    </source>
</evidence>
<keyword evidence="2 4" id="KW-0479">Metal-binding</keyword>
<feature type="domain" description="Cytochrome c" evidence="6">
    <location>
        <begin position="70"/>
        <end position="160"/>
    </location>
</feature>
<gene>
    <name evidence="7" type="ORF">K4G66_07840</name>
</gene>
<keyword evidence="5" id="KW-0472">Membrane</keyword>
<keyword evidence="1 4" id="KW-0349">Heme</keyword>
<reference evidence="7" key="2">
    <citation type="journal article" date="2024" name="Antonie Van Leeuwenhoek">
        <title>Roseihalotalea indica gen. nov., sp. nov., a halophilic Bacteroidetes from mesopelagic Southwest Indian Ocean with higher carbohydrate metabolic potential.</title>
        <authorList>
            <person name="Chen B."/>
            <person name="Zhang M."/>
            <person name="Lin D."/>
            <person name="Ye J."/>
            <person name="Tang K."/>
        </authorList>
    </citation>
    <scope>NUCLEOTIDE SEQUENCE</scope>
    <source>
        <strain evidence="7">TK19036</strain>
    </source>
</reference>
<evidence type="ECO:0000256" key="1">
    <source>
        <dbReference type="ARBA" id="ARBA00022617"/>
    </source>
</evidence>
<dbReference type="InterPro" id="IPR036909">
    <property type="entry name" value="Cyt_c-like_dom_sf"/>
</dbReference>
<dbReference type="PROSITE" id="PS51007">
    <property type="entry name" value="CYTC"/>
    <property type="match status" value="1"/>
</dbReference>
<accession>A0AA49GQF5</accession>
<name>A0AA49GQF5_9BACT</name>
<evidence type="ECO:0000313" key="7">
    <source>
        <dbReference type="EMBL" id="WKN38612.1"/>
    </source>
</evidence>
<dbReference type="GO" id="GO:0046872">
    <property type="term" value="F:metal ion binding"/>
    <property type="evidence" value="ECO:0007669"/>
    <property type="project" value="UniProtKB-KW"/>
</dbReference>
<evidence type="ECO:0000256" key="2">
    <source>
        <dbReference type="ARBA" id="ARBA00022723"/>
    </source>
</evidence>
<organism evidence="7">
    <name type="scientific">Roseihalotalea indica</name>
    <dbReference type="NCBI Taxonomy" id="2867963"/>
    <lineage>
        <taxon>Bacteria</taxon>
        <taxon>Pseudomonadati</taxon>
        <taxon>Bacteroidota</taxon>
        <taxon>Cytophagia</taxon>
        <taxon>Cytophagales</taxon>
        <taxon>Catalimonadaceae</taxon>
        <taxon>Roseihalotalea</taxon>
    </lineage>
</organism>
<dbReference type="Gene3D" id="1.10.760.10">
    <property type="entry name" value="Cytochrome c-like domain"/>
    <property type="match status" value="1"/>
</dbReference>
<evidence type="ECO:0000256" key="5">
    <source>
        <dbReference type="SAM" id="Phobius"/>
    </source>
</evidence>
<sequence length="195" mass="22159">MKNFIRISYLIVAFLVVVIASASIVFSGLYHVGATDRHIQSLEWLLRTTMENSIRYHARDIQVPDTLNLQDVTFARQFYGHYSAACQSCHGAPGLKAAPWMVIYPEAPDLTRKEVVDQWTDGELFWILKHGIKDTGMMALGPTHPEEAIWGVTALVRQLPEMSAEEYQSIARWYQEMVTQKAQAAEPSNMENHVH</sequence>
<evidence type="ECO:0000256" key="4">
    <source>
        <dbReference type="PROSITE-ProRule" id="PRU00433"/>
    </source>
</evidence>
<feature type="transmembrane region" description="Helical" evidence="5">
    <location>
        <begin position="7"/>
        <end position="30"/>
    </location>
</feature>
<keyword evidence="3 4" id="KW-0408">Iron</keyword>
<protein>
    <submittedName>
        <fullName evidence="7">Cytochrome c</fullName>
    </submittedName>
</protein>
<dbReference type="Pfam" id="PF13442">
    <property type="entry name" value="Cytochrome_CBB3"/>
    <property type="match status" value="1"/>
</dbReference>
<keyword evidence="5" id="KW-0812">Transmembrane</keyword>
<dbReference type="InterPro" id="IPR009056">
    <property type="entry name" value="Cyt_c-like_dom"/>
</dbReference>